<comment type="caution">
    <text evidence="1">The sequence shown here is derived from an EMBL/GenBank/DDBJ whole genome shotgun (WGS) entry which is preliminary data.</text>
</comment>
<dbReference type="EMBL" id="CM042882">
    <property type="protein sequence ID" value="KAI4382309.1"/>
    <property type="molecule type" value="Genomic_DNA"/>
</dbReference>
<gene>
    <name evidence="1" type="ORF">MLD38_008288</name>
</gene>
<name>A0ACB9RXJ3_9MYRT</name>
<organism evidence="1 2">
    <name type="scientific">Melastoma candidum</name>
    <dbReference type="NCBI Taxonomy" id="119954"/>
    <lineage>
        <taxon>Eukaryota</taxon>
        <taxon>Viridiplantae</taxon>
        <taxon>Streptophyta</taxon>
        <taxon>Embryophyta</taxon>
        <taxon>Tracheophyta</taxon>
        <taxon>Spermatophyta</taxon>
        <taxon>Magnoliopsida</taxon>
        <taxon>eudicotyledons</taxon>
        <taxon>Gunneridae</taxon>
        <taxon>Pentapetalae</taxon>
        <taxon>rosids</taxon>
        <taxon>malvids</taxon>
        <taxon>Myrtales</taxon>
        <taxon>Melastomataceae</taxon>
        <taxon>Melastomatoideae</taxon>
        <taxon>Melastomateae</taxon>
        <taxon>Melastoma</taxon>
    </lineage>
</organism>
<accession>A0ACB9RXJ3</accession>
<dbReference type="Proteomes" id="UP001057402">
    <property type="component" value="Chromosome 3"/>
</dbReference>
<sequence>MSLHELTRITRVTLMTALSALPEHPCSMPTRKHICIDEEVIILPSAVATLTGQSLVVDFSSLLAQIHGMESPFGGFS</sequence>
<protein>
    <submittedName>
        <fullName evidence="1">Uncharacterized protein</fullName>
    </submittedName>
</protein>
<evidence type="ECO:0000313" key="1">
    <source>
        <dbReference type="EMBL" id="KAI4382309.1"/>
    </source>
</evidence>
<evidence type="ECO:0000313" key="2">
    <source>
        <dbReference type="Proteomes" id="UP001057402"/>
    </source>
</evidence>
<reference evidence="2" key="1">
    <citation type="journal article" date="2023" name="Front. Plant Sci.">
        <title>Chromosomal-level genome assembly of Melastoma candidum provides insights into trichome evolution.</title>
        <authorList>
            <person name="Zhong Y."/>
            <person name="Wu W."/>
            <person name="Sun C."/>
            <person name="Zou P."/>
            <person name="Liu Y."/>
            <person name="Dai S."/>
            <person name="Zhou R."/>
        </authorList>
    </citation>
    <scope>NUCLEOTIDE SEQUENCE [LARGE SCALE GENOMIC DNA]</scope>
</reference>
<keyword evidence="2" id="KW-1185">Reference proteome</keyword>
<proteinExistence type="predicted"/>